<dbReference type="Proteomes" id="UP001217089">
    <property type="component" value="Unassembled WGS sequence"/>
</dbReference>
<keyword evidence="7" id="KW-1185">Reference proteome</keyword>
<dbReference type="Gene3D" id="2.60.40.2030">
    <property type="match status" value="16"/>
</dbReference>
<comment type="caution">
    <text evidence="6">The sequence shown here is derived from an EMBL/GenBank/DDBJ whole genome shotgun (WGS) entry which is preliminary data.</text>
</comment>
<dbReference type="SUPFAM" id="SSF141072">
    <property type="entry name" value="CalX-like"/>
    <property type="match status" value="16"/>
</dbReference>
<evidence type="ECO:0000313" key="6">
    <source>
        <dbReference type="EMBL" id="KAJ8304146.1"/>
    </source>
</evidence>
<keyword evidence="3" id="KW-0106">Calcium</keyword>
<evidence type="ECO:0000256" key="1">
    <source>
        <dbReference type="ARBA" id="ARBA00022729"/>
    </source>
</evidence>
<dbReference type="Gene3D" id="1.20.1070.10">
    <property type="entry name" value="Rhodopsin 7-helix transmembrane proteins"/>
    <property type="match status" value="1"/>
</dbReference>
<feature type="transmembrane region" description="Helical" evidence="4">
    <location>
        <begin position="2759"/>
        <end position="2781"/>
    </location>
</feature>
<dbReference type="InterPro" id="IPR003644">
    <property type="entry name" value="Calx_beta"/>
</dbReference>
<keyword evidence="4" id="KW-0812">Transmembrane</keyword>
<keyword evidence="2" id="KW-0677">Repeat</keyword>
<dbReference type="Pfam" id="PF03160">
    <property type="entry name" value="Calx-beta"/>
    <property type="match status" value="16"/>
</dbReference>
<feature type="transmembrane region" description="Helical" evidence="4">
    <location>
        <begin position="2705"/>
        <end position="2726"/>
    </location>
</feature>
<name>A0ABQ9EFS0_TEGGR</name>
<dbReference type="PANTHER" id="PTHR46682:SF1">
    <property type="entry name" value="ADHESION G-PROTEIN COUPLED RECEPTOR V1"/>
    <property type="match status" value="1"/>
</dbReference>
<dbReference type="InterPro" id="IPR009039">
    <property type="entry name" value="EAR"/>
</dbReference>
<feature type="domain" description="Calx-beta" evidence="5">
    <location>
        <begin position="305"/>
        <end position="405"/>
    </location>
</feature>
<organism evidence="6 7">
    <name type="scientific">Tegillarca granosa</name>
    <name type="common">Malaysian cockle</name>
    <name type="synonym">Anadara granosa</name>
    <dbReference type="NCBI Taxonomy" id="220873"/>
    <lineage>
        <taxon>Eukaryota</taxon>
        <taxon>Metazoa</taxon>
        <taxon>Spiralia</taxon>
        <taxon>Lophotrochozoa</taxon>
        <taxon>Mollusca</taxon>
        <taxon>Bivalvia</taxon>
        <taxon>Autobranchia</taxon>
        <taxon>Pteriomorphia</taxon>
        <taxon>Arcoida</taxon>
        <taxon>Arcoidea</taxon>
        <taxon>Arcidae</taxon>
        <taxon>Tegillarca</taxon>
    </lineage>
</organism>
<dbReference type="InterPro" id="IPR026919">
    <property type="entry name" value="ADGRV1"/>
</dbReference>
<dbReference type="PANTHER" id="PTHR46682">
    <property type="entry name" value="ADHESION G-PROTEIN COUPLED RECEPTOR V1"/>
    <property type="match status" value="1"/>
</dbReference>
<dbReference type="PROSITE" id="PS50912">
    <property type="entry name" value="EAR"/>
    <property type="match status" value="2"/>
</dbReference>
<sequence length="2950" mass="325262">MPQAEQTDIDDIQFNKISVARPICGSACLRTQACVAFEICGSACLRTQACVAFEVFISQTTNNLNTCMWFTTPATQPLITSPAHRYYVKNMDKVAELFGRRALAGQDYGAVSNGYVLINEGSTAGSLPLSILADTIPELDEKFEVHLLRVEVASAGASAKYPPSLGNVTKSTVTILKNDNAFGMFTIISDSLSAVNNGHVTSVEEKPQLAVDLIVERQGGSLGTVTVDWYINNTASSAIYGKDYLGDGATLHYYNNNITHLCYSNNDNVITITVLDDIIPEENKTVMVQLRNPQGGAEVARDASVEIIILENDNVAGVLGFDTTSVLATEGDKIFINVTRKKSALGTVTVDWNIQGMNGLNPQLGFETVQGSFQFLPGVMSKTVGLVVLKDDKPEVNEEYRIHLTNIKTIGKLRVTYEVRNGSVSPLTEDLLGATMNQDFAASSGFIDIADGILTAPVSVQIRDDDLPEVDEVFIVTLTGVTLMDSSGSSMPPSLGQTGTTAQVIINANDGTKGVAIFTPDSVSVTVDEISKNITLAVFRDKGTFGNVSVFYYAQSISQGATPGVDFKITPQDLHFAKGEDRKLIYIEILNDDNAPEPEPDESFQVILSNPRNGLELGTPSRATVTILRNDGASGVVSFETADIVRVNEAGADNSSGIVQLKVIRGPGIFGVVNVPFEVVPDFPENNNDLSPSKGFITLQDRQNSAFIELKALDDNIPEQIERFTVRILSPDNEATLGNIQQKTVIINPNDSPNGLLQIYARGTTNNTIFVDENVGMLMFDIRRTQGSDGRITVDMATQPGTASVNSDLTDVRLAPIQIIPTNQVKAWFSFIVNQTVYMVMLTTFRVGDLTTGVGSNGSASAINVDRLYDSTLFKWQGELIPLQVANKGNLRRYQTKSRLYKVNINGVLLVVRNDHFVVFANSKDNNGETVVSVDVYKWDNTTKLFTPSPWQSLGNLGCQAVEVFVIEGVTYMAVANNYNSQLKTFQVDSVIYKLGSDLRFAEHQRIRTFGAVDVKHLLLQSLHLLVFANNRGDTISSPQLSTVYKWDSTTQMFFKHVDIKTNRVESIEAFIGTDNTGIYSWNLQEQTFVQVWTGPPASHMYPVSISQTTGALVVMAIASKQATDNATIYQFVKLKNSDFSPRTITMMFEPGERLRHTSVVVLQDDVPEDTEHFYITLSNPTGGAEIGTQNKITVNILSNDNAHGIIEIAPVNVIRKKGFFGRIVVKWVATGDQNGLNDITPLEGMVEFADGQSVATISLTILNDNLAELPEVTYIRLTEIMESGTTLPGRGAQIGPNNVATLIVQANDSPYGVVLWEKGQVMVSEPNGTDYTQVIYIVREQGKMGQLHVTYQTDRDNSKPVSNQAVSGADYVARQGLVVIQENVTRAPVEIVIKQDSIPEGDESFIVNITGVTLSGLTPPPGAEPSVKIPGNIIAITITENDNARGIVQFNVTTVVFYDMSTVHLKAGTYCRAEADIGRTWMQSTLSNVEGRVDSYEEYGKNSSISLRVSRTVGFLGAVTVTWQAEPREATVLDFTPSSGTIRLEDGISSADIIITILDDTIPEEMETFDVKLLSVTGGSQLGPANFVKVAILKNDSPNGLFRFVQTEVVIKESTTLNDPQGVASLDIERLQGTEGVVNVQWRLNAEAAYDFVEPLTDTVMFSQGENRRTITLRTKPDTILEGQERFIVSLITADNNADISHTKGDAIVIISPDPGASGTISILPQYRQLQIGEPGESSPSYNGQVKIVLTRGAGIYGDIDVTWSLTPRETTQFLQIEGTVRFVDLQQTATITLQAQDDTIPERPMIFTLQLNSATNGATISQVPGSYVSEVLFVASDYPHGLFEFTLSQITNITEDMSILSALTDTKEYFALHLPKAPSTTARGGTRLMTGRDILKIEPFGVFRFASNSTNPTVSELDGKVYLKVDRYYGSEGKVEVTYRSQEISATKHSDYFTLETNAVVMEPGQTSGLILVQVIQDTNPEEEEKFYINLTHVEKYPTELVPKNSPRLSTTFSHSVVTIAESNDPYGVLCLEPVYMTVEELHRSINLTIQRTGGIYGTVSVVVRTVGGGEPWTSQIAINPASTGNDTITQILSNRDPRNAATGGQDYEVLDTKVIFQQGEERKYVTVKILSDSMAEHEESVIVYLTQPTGGARIAAGSLDGGKRGFSIITIEQNDLSNGIIGFAERSKAIRVNEDTSPTFTLELSRINTIQNGQVEKPEGEFSFVIKLESVRRDAQLDLQSLYANITIESSDYYRGLFQFTHDTRMIVVSDKELQATVKVERQKGIGFDVDVTVETMQMTNRITDGSITVNPALETEDFAKKIQTLSFKANQASNLETVNIRLTPASKSISPYPKQFYIQMKNPTNGARTLADLNIITGNDDGLSEEETDLIEDILNEIVDEGQKRELPNQVINQALSVLCKMLNPNKNDATRGRSSLAEVTEKLAYAALFGKNCPTPQPPEVLRFQCAYAKMSAGRWLLDDIQSYKYQKNGEAQKLDTFSVPQSIPNLPIPTKGDCQDFHLIEYSSEQWFMRSDQTELLNNKVIGFGIKGRQSSRIEKPALFRIYTSDRRIATRRAQCVYYDMSIKDWVGGSNGICQVNNNLELGVDDYVDCSCYHMTHYGVKATSLDPGLVGYSVWFYIACFVCMICMALAILVHHICASLYTMFSANLLMHMCFACFATQSINFWKILVMNDEHTDRKYVLFFLIGWGLPVVLLAIFYVVTFNLYKYVYSLPVDFIYGDVNNNQEMCFITNPYAALGGILIPALLMLVLVIIVFVKAFQVTPQWQAYDDIYRGRYNIDEIRTLLLFWAVISFTWLWGGLHLVYGNYGTCVVLYSEKPVSTAVLWSWKEDNWERDSTIPSKSTMKVKRTLPSSGNIYVTPPVLIRTPETEDTDKDFDDLLFMLKSNGSYTASDANSLLDSDKLSEVSSKIDKYEMRRISIADTHL</sequence>
<dbReference type="EMBL" id="JARBDR010000903">
    <property type="protein sequence ID" value="KAJ8304146.1"/>
    <property type="molecule type" value="Genomic_DNA"/>
</dbReference>
<evidence type="ECO:0000256" key="3">
    <source>
        <dbReference type="ARBA" id="ARBA00022837"/>
    </source>
</evidence>
<evidence type="ECO:0000259" key="5">
    <source>
        <dbReference type="SMART" id="SM00237"/>
    </source>
</evidence>
<keyword evidence="1" id="KW-0732">Signal</keyword>
<feature type="transmembrane region" description="Helical" evidence="4">
    <location>
        <begin position="2810"/>
        <end position="2829"/>
    </location>
</feature>
<feature type="domain" description="Calx-beta" evidence="5">
    <location>
        <begin position="1589"/>
        <end position="1693"/>
    </location>
</feature>
<dbReference type="InterPro" id="IPR046338">
    <property type="entry name" value="GAIN_dom_sf"/>
</dbReference>
<protein>
    <recommendedName>
        <fullName evidence="5">Calx-beta domain-containing protein</fullName>
    </recommendedName>
</protein>
<reference evidence="6 7" key="1">
    <citation type="submission" date="2022-12" db="EMBL/GenBank/DDBJ databases">
        <title>Chromosome-level genome of Tegillarca granosa.</title>
        <authorList>
            <person name="Kim J."/>
        </authorList>
    </citation>
    <scope>NUCLEOTIDE SEQUENCE [LARGE SCALE GENOMIC DNA]</scope>
    <source>
        <strain evidence="6">Teg-2019</strain>
        <tissue evidence="6">Adductor muscle</tissue>
    </source>
</reference>
<feature type="domain" description="Calx-beta" evidence="5">
    <location>
        <begin position="1892"/>
        <end position="1994"/>
    </location>
</feature>
<evidence type="ECO:0000256" key="2">
    <source>
        <dbReference type="ARBA" id="ARBA00022737"/>
    </source>
</evidence>
<feature type="transmembrane region" description="Helical" evidence="4">
    <location>
        <begin position="2640"/>
        <end position="2662"/>
    </location>
</feature>
<feature type="domain" description="Calx-beta" evidence="5">
    <location>
        <begin position="2019"/>
        <end position="2149"/>
    </location>
</feature>
<keyword evidence="4" id="KW-1133">Transmembrane helix</keyword>
<dbReference type="InterPro" id="IPR038081">
    <property type="entry name" value="CalX-like_sf"/>
</dbReference>
<dbReference type="Pfam" id="PF03736">
    <property type="entry name" value="EPTP"/>
    <property type="match status" value="1"/>
</dbReference>
<proteinExistence type="predicted"/>
<accession>A0ABQ9EFS0</accession>
<dbReference type="InterPro" id="IPR005492">
    <property type="entry name" value="EPTP"/>
</dbReference>
<feature type="domain" description="Calx-beta" evidence="5">
    <location>
        <begin position="502"/>
        <end position="609"/>
    </location>
</feature>
<keyword evidence="4" id="KW-0472">Membrane</keyword>
<dbReference type="SMART" id="SM00237">
    <property type="entry name" value="Calx_beta"/>
    <property type="match status" value="6"/>
</dbReference>
<evidence type="ECO:0000313" key="7">
    <source>
        <dbReference type="Proteomes" id="UP001217089"/>
    </source>
</evidence>
<feature type="domain" description="Calx-beta" evidence="5">
    <location>
        <begin position="623"/>
        <end position="729"/>
    </location>
</feature>
<gene>
    <name evidence="6" type="ORF">KUTeg_017729</name>
</gene>
<evidence type="ECO:0000256" key="4">
    <source>
        <dbReference type="SAM" id="Phobius"/>
    </source>
</evidence>
<dbReference type="Gene3D" id="2.60.220.50">
    <property type="match status" value="1"/>
</dbReference>